<dbReference type="AlphaFoldDB" id="A0A0C3QVA2"/>
<feature type="compositionally biased region" description="Low complexity" evidence="3">
    <location>
        <begin position="213"/>
        <end position="226"/>
    </location>
</feature>
<feature type="region of interest" description="Disordered" evidence="3">
    <location>
        <begin position="172"/>
        <end position="256"/>
    </location>
</feature>
<dbReference type="SMART" id="SM00326">
    <property type="entry name" value="SH3"/>
    <property type="match status" value="1"/>
</dbReference>
<evidence type="ECO:0000259" key="4">
    <source>
        <dbReference type="PROSITE" id="PS50002"/>
    </source>
</evidence>
<dbReference type="CDD" id="cd00174">
    <property type="entry name" value="SH3"/>
    <property type="match status" value="1"/>
</dbReference>
<reference evidence="5 6" key="1">
    <citation type="submission" date="2014-04" db="EMBL/GenBank/DDBJ databases">
        <authorList>
            <consortium name="DOE Joint Genome Institute"/>
            <person name="Kuo A."/>
            <person name="Girlanda M."/>
            <person name="Perotto S."/>
            <person name="Kohler A."/>
            <person name="Nagy L.G."/>
            <person name="Floudas D."/>
            <person name="Copeland A."/>
            <person name="Barry K.W."/>
            <person name="Cichocki N."/>
            <person name="Veneault-Fourrey C."/>
            <person name="LaButti K."/>
            <person name="Lindquist E.A."/>
            <person name="Lipzen A."/>
            <person name="Lundell T."/>
            <person name="Morin E."/>
            <person name="Murat C."/>
            <person name="Sun H."/>
            <person name="Tunlid A."/>
            <person name="Henrissat B."/>
            <person name="Grigoriev I.V."/>
            <person name="Hibbett D.S."/>
            <person name="Martin F."/>
            <person name="Nordberg H.P."/>
            <person name="Cantor M.N."/>
            <person name="Hua S.X."/>
        </authorList>
    </citation>
    <scope>NUCLEOTIDE SEQUENCE [LARGE SCALE GENOMIC DNA]</scope>
    <source>
        <strain evidence="5 6">MUT 4182</strain>
    </source>
</reference>
<proteinExistence type="predicted"/>
<dbReference type="SUPFAM" id="SSF50044">
    <property type="entry name" value="SH3-domain"/>
    <property type="match status" value="1"/>
</dbReference>
<keyword evidence="6" id="KW-1185">Reference proteome</keyword>
<evidence type="ECO:0000256" key="2">
    <source>
        <dbReference type="PROSITE-ProRule" id="PRU00192"/>
    </source>
</evidence>
<sequence length="408" mass="43738">MASGVGELEALLATPHIAFLRSSSTINPPENTRQGIAAFRESMPPPSTLASTPSHTKAYVQRQDARSNLFENHGEWTNAALTVCSCHDKFDALQLSKQIDILQTEVREGTSQIRELIQSVASLGRELKSLRSALVASKSVTSSEVQPTSQEPSANAIKGYTALTLIDEAKVDPTSEEHSGVASSASPSTAARLSPKRRASKAKKTPALPRAQSTSQPISSGSSPMPTSTLAGASTTQTVSSTAENSMPTSSNVKSEKCACQSLSQLAKEKGAARTQKCNTCSVSDRPNAEADEVADSGNSGDKELHPKAPIIATAVKYFSAYNEGEMDLRPKDRITILDSPDTPVDWMYGEIIETRRGIFPAQHIRELPRQDKKGTLDDNSDFEDSEATELRPEAPVIATAVNVIETR</sequence>
<dbReference type="InterPro" id="IPR036028">
    <property type="entry name" value="SH3-like_dom_sf"/>
</dbReference>
<feature type="compositionally biased region" description="Basic residues" evidence="3">
    <location>
        <begin position="194"/>
        <end position="204"/>
    </location>
</feature>
<reference evidence="6" key="2">
    <citation type="submission" date="2015-01" db="EMBL/GenBank/DDBJ databases">
        <title>Evolutionary Origins and Diversification of the Mycorrhizal Mutualists.</title>
        <authorList>
            <consortium name="DOE Joint Genome Institute"/>
            <consortium name="Mycorrhizal Genomics Consortium"/>
            <person name="Kohler A."/>
            <person name="Kuo A."/>
            <person name="Nagy L.G."/>
            <person name="Floudas D."/>
            <person name="Copeland A."/>
            <person name="Barry K.W."/>
            <person name="Cichocki N."/>
            <person name="Veneault-Fourrey C."/>
            <person name="LaButti K."/>
            <person name="Lindquist E.A."/>
            <person name="Lipzen A."/>
            <person name="Lundell T."/>
            <person name="Morin E."/>
            <person name="Murat C."/>
            <person name="Riley R."/>
            <person name="Ohm R."/>
            <person name="Sun H."/>
            <person name="Tunlid A."/>
            <person name="Henrissat B."/>
            <person name="Grigoriev I.V."/>
            <person name="Hibbett D.S."/>
            <person name="Martin F."/>
        </authorList>
    </citation>
    <scope>NUCLEOTIDE SEQUENCE [LARGE SCALE GENOMIC DNA]</scope>
    <source>
        <strain evidence="6">MUT 4182</strain>
    </source>
</reference>
<feature type="region of interest" description="Disordered" evidence="3">
    <location>
        <begin position="269"/>
        <end position="305"/>
    </location>
</feature>
<dbReference type="HOGENOM" id="CLU_674725_0_0_1"/>
<feature type="domain" description="SH3" evidence="4">
    <location>
        <begin position="308"/>
        <end position="370"/>
    </location>
</feature>
<dbReference type="PROSITE" id="PS50002">
    <property type="entry name" value="SH3"/>
    <property type="match status" value="1"/>
</dbReference>
<evidence type="ECO:0000256" key="1">
    <source>
        <dbReference type="ARBA" id="ARBA00022443"/>
    </source>
</evidence>
<feature type="region of interest" description="Disordered" evidence="3">
    <location>
        <begin position="371"/>
        <end position="390"/>
    </location>
</feature>
<dbReference type="Proteomes" id="UP000054248">
    <property type="component" value="Unassembled WGS sequence"/>
</dbReference>
<name>A0A0C3QVA2_9AGAM</name>
<feature type="compositionally biased region" description="Polar residues" evidence="3">
    <location>
        <begin position="181"/>
        <end position="191"/>
    </location>
</feature>
<dbReference type="EMBL" id="KN822948">
    <property type="protein sequence ID" value="KIO33486.1"/>
    <property type="molecule type" value="Genomic_DNA"/>
</dbReference>
<dbReference type="Gene3D" id="2.30.30.40">
    <property type="entry name" value="SH3 Domains"/>
    <property type="match status" value="1"/>
</dbReference>
<dbReference type="InterPro" id="IPR001452">
    <property type="entry name" value="SH3_domain"/>
</dbReference>
<organism evidence="5 6">
    <name type="scientific">Tulasnella calospora MUT 4182</name>
    <dbReference type="NCBI Taxonomy" id="1051891"/>
    <lineage>
        <taxon>Eukaryota</taxon>
        <taxon>Fungi</taxon>
        <taxon>Dikarya</taxon>
        <taxon>Basidiomycota</taxon>
        <taxon>Agaricomycotina</taxon>
        <taxon>Agaricomycetes</taxon>
        <taxon>Cantharellales</taxon>
        <taxon>Tulasnellaceae</taxon>
        <taxon>Tulasnella</taxon>
    </lineage>
</organism>
<evidence type="ECO:0000313" key="5">
    <source>
        <dbReference type="EMBL" id="KIO33486.1"/>
    </source>
</evidence>
<dbReference type="OrthoDB" id="3262449at2759"/>
<feature type="compositionally biased region" description="Acidic residues" evidence="3">
    <location>
        <begin position="379"/>
        <end position="388"/>
    </location>
</feature>
<gene>
    <name evidence="5" type="ORF">M407DRAFT_17741</name>
</gene>
<evidence type="ECO:0000313" key="6">
    <source>
        <dbReference type="Proteomes" id="UP000054248"/>
    </source>
</evidence>
<keyword evidence="1 2" id="KW-0728">SH3 domain</keyword>
<accession>A0A0C3QVA2</accession>
<protein>
    <recommendedName>
        <fullName evidence="4">SH3 domain-containing protein</fullName>
    </recommendedName>
</protein>
<evidence type="ECO:0000256" key="3">
    <source>
        <dbReference type="SAM" id="MobiDB-lite"/>
    </source>
</evidence>
<feature type="compositionally biased region" description="Polar residues" evidence="3">
    <location>
        <begin position="227"/>
        <end position="253"/>
    </location>
</feature>
<feature type="compositionally biased region" description="Polar residues" evidence="3">
    <location>
        <begin position="276"/>
        <end position="285"/>
    </location>
</feature>